<sequence length="208" mass="24563">MVLHNSTEEWRRIHVSLDWYLINNQELNQLNRVLMWSFNELPYYLRHCFLYCSVFPDGSAIKRKRLIRLWVAEGLIEERDGLTMEEVAEANLKELVFQSVLWVKDKNESGRIKSCRVHDIMRKLALSMARDERFSVVRRGSQGNGTQWWCTDARRLSIHTTNPQFSPPPRPKMPNLHSFSVFGEAIFSQLFPRGMPSLRFKLLRVLEL</sequence>
<keyword evidence="2" id="KW-0611">Plant defense</keyword>
<dbReference type="GO" id="GO:0009626">
    <property type="term" value="P:plant-type hypersensitive response"/>
    <property type="evidence" value="ECO:0007669"/>
    <property type="project" value="UniProtKB-ARBA"/>
</dbReference>
<dbReference type="Pfam" id="PF23559">
    <property type="entry name" value="WHD_DRP"/>
    <property type="match status" value="1"/>
</dbReference>
<evidence type="ECO:0000259" key="3">
    <source>
        <dbReference type="Pfam" id="PF23559"/>
    </source>
</evidence>
<dbReference type="GO" id="GO:0042742">
    <property type="term" value="P:defense response to bacterium"/>
    <property type="evidence" value="ECO:0007669"/>
    <property type="project" value="UniProtKB-ARBA"/>
</dbReference>
<organism evidence="4 5">
    <name type="scientific">Acorus calamus</name>
    <name type="common">Sweet flag</name>
    <dbReference type="NCBI Taxonomy" id="4465"/>
    <lineage>
        <taxon>Eukaryota</taxon>
        <taxon>Viridiplantae</taxon>
        <taxon>Streptophyta</taxon>
        <taxon>Embryophyta</taxon>
        <taxon>Tracheophyta</taxon>
        <taxon>Spermatophyta</taxon>
        <taxon>Magnoliopsida</taxon>
        <taxon>Liliopsida</taxon>
        <taxon>Acoraceae</taxon>
        <taxon>Acorus</taxon>
    </lineage>
</organism>
<dbReference type="GO" id="GO:0002758">
    <property type="term" value="P:innate immune response-activating signaling pathway"/>
    <property type="evidence" value="ECO:0007669"/>
    <property type="project" value="UniProtKB-ARBA"/>
</dbReference>
<dbReference type="Gene3D" id="1.10.10.10">
    <property type="entry name" value="Winged helix-like DNA-binding domain superfamily/Winged helix DNA-binding domain"/>
    <property type="match status" value="1"/>
</dbReference>
<proteinExistence type="predicted"/>
<dbReference type="InterPro" id="IPR058922">
    <property type="entry name" value="WHD_DRP"/>
</dbReference>
<name>A0AAV9D9H7_ACOCL</name>
<dbReference type="PANTHER" id="PTHR23155:SF1232">
    <property type="entry name" value="OS09G0270700 PROTEIN"/>
    <property type="match status" value="1"/>
</dbReference>
<evidence type="ECO:0000256" key="1">
    <source>
        <dbReference type="ARBA" id="ARBA00022737"/>
    </source>
</evidence>
<keyword evidence="1" id="KW-0677">Repeat</keyword>
<evidence type="ECO:0000313" key="4">
    <source>
        <dbReference type="EMBL" id="KAK1296872.1"/>
    </source>
</evidence>
<reference evidence="4" key="1">
    <citation type="journal article" date="2023" name="Nat. Commun.">
        <title>Diploid and tetraploid genomes of Acorus and the evolution of monocots.</title>
        <authorList>
            <person name="Ma L."/>
            <person name="Liu K.W."/>
            <person name="Li Z."/>
            <person name="Hsiao Y.Y."/>
            <person name="Qi Y."/>
            <person name="Fu T."/>
            <person name="Tang G.D."/>
            <person name="Zhang D."/>
            <person name="Sun W.H."/>
            <person name="Liu D.K."/>
            <person name="Li Y."/>
            <person name="Chen G.Z."/>
            <person name="Liu X.D."/>
            <person name="Liao X.Y."/>
            <person name="Jiang Y.T."/>
            <person name="Yu X."/>
            <person name="Hao Y."/>
            <person name="Huang J."/>
            <person name="Zhao X.W."/>
            <person name="Ke S."/>
            <person name="Chen Y.Y."/>
            <person name="Wu W.L."/>
            <person name="Hsu J.L."/>
            <person name="Lin Y.F."/>
            <person name="Huang M.D."/>
            <person name="Li C.Y."/>
            <person name="Huang L."/>
            <person name="Wang Z.W."/>
            <person name="Zhao X."/>
            <person name="Zhong W.Y."/>
            <person name="Peng D.H."/>
            <person name="Ahmad S."/>
            <person name="Lan S."/>
            <person name="Zhang J.S."/>
            <person name="Tsai W.C."/>
            <person name="Van de Peer Y."/>
            <person name="Liu Z.J."/>
        </authorList>
    </citation>
    <scope>NUCLEOTIDE SEQUENCE</scope>
    <source>
        <strain evidence="4">CP</strain>
    </source>
</reference>
<dbReference type="InterPro" id="IPR036388">
    <property type="entry name" value="WH-like_DNA-bd_sf"/>
</dbReference>
<gene>
    <name evidence="4" type="primary">RPM1</name>
    <name evidence="4" type="ORF">QJS10_CPB15g01005</name>
</gene>
<dbReference type="EMBL" id="JAUJYO010000015">
    <property type="protein sequence ID" value="KAK1296872.1"/>
    <property type="molecule type" value="Genomic_DNA"/>
</dbReference>
<dbReference type="FunFam" id="1.10.10.10:FF:000322">
    <property type="entry name" value="Probable disease resistance protein At1g63360"/>
    <property type="match status" value="1"/>
</dbReference>
<reference evidence="4" key="2">
    <citation type="submission" date="2023-06" db="EMBL/GenBank/DDBJ databases">
        <authorList>
            <person name="Ma L."/>
            <person name="Liu K.-W."/>
            <person name="Li Z."/>
            <person name="Hsiao Y.-Y."/>
            <person name="Qi Y."/>
            <person name="Fu T."/>
            <person name="Tang G."/>
            <person name="Zhang D."/>
            <person name="Sun W.-H."/>
            <person name="Liu D.-K."/>
            <person name="Li Y."/>
            <person name="Chen G.-Z."/>
            <person name="Liu X.-D."/>
            <person name="Liao X.-Y."/>
            <person name="Jiang Y.-T."/>
            <person name="Yu X."/>
            <person name="Hao Y."/>
            <person name="Huang J."/>
            <person name="Zhao X.-W."/>
            <person name="Ke S."/>
            <person name="Chen Y.-Y."/>
            <person name="Wu W.-L."/>
            <person name="Hsu J.-L."/>
            <person name="Lin Y.-F."/>
            <person name="Huang M.-D."/>
            <person name="Li C.-Y."/>
            <person name="Huang L."/>
            <person name="Wang Z.-W."/>
            <person name="Zhao X."/>
            <person name="Zhong W.-Y."/>
            <person name="Peng D.-H."/>
            <person name="Ahmad S."/>
            <person name="Lan S."/>
            <person name="Zhang J.-S."/>
            <person name="Tsai W.-C."/>
            <person name="Van De Peer Y."/>
            <person name="Liu Z.-J."/>
        </authorList>
    </citation>
    <scope>NUCLEOTIDE SEQUENCE</scope>
    <source>
        <strain evidence="4">CP</strain>
        <tissue evidence="4">Leaves</tissue>
    </source>
</reference>
<accession>A0AAV9D9H7</accession>
<dbReference type="AlphaFoldDB" id="A0AAV9D9H7"/>
<keyword evidence="5" id="KW-1185">Reference proteome</keyword>
<evidence type="ECO:0000256" key="2">
    <source>
        <dbReference type="ARBA" id="ARBA00022821"/>
    </source>
</evidence>
<protein>
    <submittedName>
        <fullName evidence="4">Disease resistance protein RPM1</fullName>
    </submittedName>
</protein>
<dbReference type="InterPro" id="IPR044974">
    <property type="entry name" value="Disease_R_plants"/>
</dbReference>
<feature type="domain" description="Disease resistance protein winged helix" evidence="3">
    <location>
        <begin position="54"/>
        <end position="125"/>
    </location>
</feature>
<dbReference type="Proteomes" id="UP001180020">
    <property type="component" value="Unassembled WGS sequence"/>
</dbReference>
<evidence type="ECO:0000313" key="5">
    <source>
        <dbReference type="Proteomes" id="UP001180020"/>
    </source>
</evidence>
<dbReference type="PANTHER" id="PTHR23155">
    <property type="entry name" value="DISEASE RESISTANCE PROTEIN RP"/>
    <property type="match status" value="1"/>
</dbReference>
<comment type="caution">
    <text evidence="4">The sequence shown here is derived from an EMBL/GenBank/DDBJ whole genome shotgun (WGS) entry which is preliminary data.</text>
</comment>